<evidence type="ECO:0000256" key="1">
    <source>
        <dbReference type="PROSITE-ProRule" id="PRU00409"/>
    </source>
</evidence>
<keyword evidence="1" id="KW-0547">Nucleotide-binding</keyword>
<evidence type="ECO:0000313" key="4">
    <source>
        <dbReference type="Proteomes" id="UP000186313"/>
    </source>
</evidence>
<comment type="caution">
    <text evidence="3">The sequence shown here is derived from an EMBL/GenBank/DDBJ whole genome shotgun (WGS) entry which is preliminary data.</text>
</comment>
<dbReference type="GO" id="GO:0046872">
    <property type="term" value="F:metal ion binding"/>
    <property type="evidence" value="ECO:0007669"/>
    <property type="project" value="InterPro"/>
</dbReference>
<dbReference type="EMBL" id="MJMJ01000005">
    <property type="protein sequence ID" value="OLQ92086.1"/>
    <property type="molecule type" value="Genomic_DNA"/>
</dbReference>
<dbReference type="AlphaFoldDB" id="A0A1Q9HMW9"/>
<dbReference type="PROSITE" id="PS50975">
    <property type="entry name" value="ATP_GRASP"/>
    <property type="match status" value="1"/>
</dbReference>
<name>A0A1Q9HMW9_9VIBR</name>
<feature type="domain" description="ATP-grasp" evidence="2">
    <location>
        <begin position="117"/>
        <end position="304"/>
    </location>
</feature>
<accession>A0A1Q9HMW9</accession>
<reference evidence="3 4" key="1">
    <citation type="submission" date="2016-09" db="EMBL/GenBank/DDBJ databases">
        <title>Genomic Taxonomy of the Vibrionaceae.</title>
        <authorList>
            <person name="Gonzalez-Castillo A."/>
            <person name="Gomez-Gil B."/>
            <person name="Enciso-Ibarra K."/>
        </authorList>
    </citation>
    <scope>NUCLEOTIDE SEQUENCE [LARGE SCALE GENOMIC DNA]</scope>
    <source>
        <strain evidence="3 4">CAIM 703</strain>
    </source>
</reference>
<dbReference type="SUPFAM" id="SSF56059">
    <property type="entry name" value="Glutathione synthetase ATP-binding domain-like"/>
    <property type="match status" value="1"/>
</dbReference>
<dbReference type="Proteomes" id="UP000186313">
    <property type="component" value="Unassembled WGS sequence"/>
</dbReference>
<evidence type="ECO:0000259" key="2">
    <source>
        <dbReference type="PROSITE" id="PS50975"/>
    </source>
</evidence>
<proteinExistence type="predicted"/>
<gene>
    <name evidence="3" type="ORF">BIY22_16375</name>
</gene>
<dbReference type="RefSeq" id="WP_075706550.1">
    <property type="nucleotide sequence ID" value="NZ_MJMJ01000005.1"/>
</dbReference>
<dbReference type="Pfam" id="PF15632">
    <property type="entry name" value="ATPgrasp_Ter"/>
    <property type="match status" value="1"/>
</dbReference>
<evidence type="ECO:0000313" key="3">
    <source>
        <dbReference type="EMBL" id="OLQ92086.1"/>
    </source>
</evidence>
<keyword evidence="1" id="KW-0067">ATP-binding</keyword>
<dbReference type="STRING" id="1381081.BIY22_16375"/>
<dbReference type="InterPro" id="IPR011761">
    <property type="entry name" value="ATP-grasp"/>
</dbReference>
<dbReference type="Gene3D" id="3.30.470.20">
    <property type="entry name" value="ATP-grasp fold, B domain"/>
    <property type="match status" value="1"/>
</dbReference>
<dbReference type="GO" id="GO:0005524">
    <property type="term" value="F:ATP binding"/>
    <property type="evidence" value="ECO:0007669"/>
    <property type="project" value="UniProtKB-UniRule"/>
</dbReference>
<organism evidence="3 4">
    <name type="scientific">Vibrio panuliri</name>
    <dbReference type="NCBI Taxonomy" id="1381081"/>
    <lineage>
        <taxon>Bacteria</taxon>
        <taxon>Pseudomonadati</taxon>
        <taxon>Pseudomonadota</taxon>
        <taxon>Gammaproteobacteria</taxon>
        <taxon>Vibrionales</taxon>
        <taxon>Vibrionaceae</taxon>
        <taxon>Vibrio</taxon>
    </lineage>
</organism>
<dbReference type="OrthoDB" id="5372487at2"/>
<protein>
    <recommendedName>
        <fullName evidence="2">ATP-grasp domain-containing protein</fullName>
    </recommendedName>
</protein>
<sequence length="385" mass="44360">MKVAILGSNDRAALVTVRQLSLEPSISEILVVRHSKKRSLACVSKHTSQSQYYDFNQRDPELLIEQLKRHQVDMIIPINDITSLFVAEHYIELNQYFKLAAPKPQSYFRAIDKWSIHQLCDGRLLKYPQSHLVEKDREANGLALEENDVYFKTRYSVVYHDDQYNKYAVKKLTQHQDKLSFLHDHLARTDVICQKQLIGTGVGLNVLAHNGDVIALNQNERLHQPKDGGGSSYRQTSTKIPCELAEIAAKITKDLDWSGVMMIELLQTENGYYLIEINPRFWGSLALTEFCGANFVRNLYRQTSGLELLPSTQKEVRARHLLNDLKWLLRNLSVANLTDFVMSPLRVISRQEKYDVEQLSDLKPAFFQLAILSEQVFRTISQKLR</sequence>